<dbReference type="EMBL" id="CP066802">
    <property type="protein sequence ID" value="QQM67640.1"/>
    <property type="molecule type" value="Genomic_DNA"/>
</dbReference>
<dbReference type="PANTHER" id="PTHR39420">
    <property type="match status" value="1"/>
</dbReference>
<proteinExistence type="predicted"/>
<dbReference type="KEGG" id="awe:JG540_01775"/>
<evidence type="ECO:0000313" key="2">
    <source>
        <dbReference type="Proteomes" id="UP000595895"/>
    </source>
</evidence>
<keyword evidence="1" id="KW-0378">Hydrolase</keyword>
<dbReference type="NCBIfam" id="TIGR03624">
    <property type="entry name" value="putative hydrolase"/>
    <property type="match status" value="1"/>
</dbReference>
<sequence>MLEEVPVGAGRPSAAALVDWRAVVRLATAATPAGPQVSPASRRAVVALLRRSALEAPAWVAQITGLRRAAQEAAESTQVLVVDRAGMIMTAAASLHRLLEGVPAPVPVEAGWRLGPARAVASAQLAGLLGPWSTRLLGQVLPREALVPAGAVPLDGEAGSVSVSGAASALTAGAQAPASVPVPVASAAPEVRAGASEGAAASSGATGSRMLLVAPNVLAFQQRMELDRLDLPAWVTLHEATHAVQLAQAPWLGEYLRSRMSVVVAAVVGALRLEGGGSGPGRLLRLLHGRQADPLAVVLGVEGQQAFAELSAVLALLEGHAEAVLDSVTPARLPSAHRLRQVMAHRRVGGSVGPGAGLSGLVGRLVRLADKEAQYVDGGAFVRAVLSRVGHEGLNRVWAGPELLPTPAELAAPEAWLERLGLG</sequence>
<protein>
    <submittedName>
        <fullName evidence="1">Zinc-dependent metalloprotease</fullName>
    </submittedName>
</protein>
<dbReference type="Proteomes" id="UP000595895">
    <property type="component" value="Chromosome"/>
</dbReference>
<keyword evidence="2" id="KW-1185">Reference proteome</keyword>
<dbReference type="GO" id="GO:0008237">
    <property type="term" value="F:metallopeptidase activity"/>
    <property type="evidence" value="ECO:0007669"/>
    <property type="project" value="UniProtKB-KW"/>
</dbReference>
<gene>
    <name evidence="1" type="ORF">JG540_01775</name>
</gene>
<evidence type="ECO:0000313" key="1">
    <source>
        <dbReference type="EMBL" id="QQM67640.1"/>
    </source>
</evidence>
<reference evidence="1 2" key="1">
    <citation type="submission" date="2020-12" db="EMBL/GenBank/DDBJ databases">
        <authorList>
            <person name="Zhou J."/>
        </authorList>
    </citation>
    <scope>NUCLEOTIDE SEQUENCE [LARGE SCALE GENOMIC DNA]</scope>
    <source>
        <strain evidence="1 2">CCUG 61299</strain>
    </source>
</reference>
<dbReference type="Pfam" id="PF10103">
    <property type="entry name" value="Zincin_2"/>
    <property type="match status" value="1"/>
</dbReference>
<accession>A0A7T7MA04</accession>
<organism evidence="1 2">
    <name type="scientific">Actinomyces weissii</name>
    <dbReference type="NCBI Taxonomy" id="675090"/>
    <lineage>
        <taxon>Bacteria</taxon>
        <taxon>Bacillati</taxon>
        <taxon>Actinomycetota</taxon>
        <taxon>Actinomycetes</taxon>
        <taxon>Actinomycetales</taxon>
        <taxon>Actinomycetaceae</taxon>
        <taxon>Actinomyces</taxon>
    </lineage>
</organism>
<keyword evidence="1" id="KW-0645">Protease</keyword>
<dbReference type="InterPro" id="IPR018766">
    <property type="entry name" value="Zinicin_2"/>
</dbReference>
<dbReference type="InterPro" id="IPR042271">
    <property type="entry name" value="Zinicin_2_N"/>
</dbReference>
<dbReference type="AlphaFoldDB" id="A0A7T7MA04"/>
<dbReference type="PANTHER" id="PTHR39420:SF1">
    <property type="entry name" value="HYDROLASE"/>
    <property type="match status" value="1"/>
</dbReference>
<dbReference type="RefSeq" id="WP_200276389.1">
    <property type="nucleotide sequence ID" value="NZ_CP066802.1"/>
</dbReference>
<dbReference type="GO" id="GO:0006508">
    <property type="term" value="P:proteolysis"/>
    <property type="evidence" value="ECO:0007669"/>
    <property type="project" value="UniProtKB-KW"/>
</dbReference>
<dbReference type="Gene3D" id="1.20.150.30">
    <property type="entry name" value="Zincin-like metallopeptidase, N-terminal domain"/>
    <property type="match status" value="1"/>
</dbReference>
<dbReference type="SUPFAM" id="SSF55486">
    <property type="entry name" value="Metalloproteases ('zincins'), catalytic domain"/>
    <property type="match status" value="2"/>
</dbReference>
<name>A0A7T7MA04_9ACTO</name>
<keyword evidence="1" id="KW-0482">Metalloprotease</keyword>